<proteinExistence type="predicted"/>
<protein>
    <submittedName>
        <fullName evidence="2">Uncharacterized protein</fullName>
    </submittedName>
</protein>
<name>A0A6V7NFS0_ANACO</name>
<reference evidence="2" key="1">
    <citation type="submission" date="2020-07" db="EMBL/GenBank/DDBJ databases">
        <authorList>
            <person name="Lin J."/>
        </authorList>
    </citation>
    <scope>NUCLEOTIDE SEQUENCE</scope>
</reference>
<feature type="region of interest" description="Disordered" evidence="1">
    <location>
        <begin position="136"/>
        <end position="159"/>
    </location>
</feature>
<evidence type="ECO:0000256" key="1">
    <source>
        <dbReference type="SAM" id="MobiDB-lite"/>
    </source>
</evidence>
<accession>A0A6V7NFS0</accession>
<sequence length="159" mass="17782">MACCILHNFIRRHQANNNIFSEEQDEPDAENEGEERDLLGVIDDSQNGEDLRANIANQLWSSRTLFSINLIIRVAEAEAEAEATHFGFVQRILTFARTPLAFLASDPAEAALRLFFFPLQLSSTASDNDAYLIHSRPSRPFPLPPPLPPPPSPTTMPLR</sequence>
<feature type="compositionally biased region" description="Pro residues" evidence="1">
    <location>
        <begin position="139"/>
        <end position="159"/>
    </location>
</feature>
<gene>
    <name evidence="2" type="ORF">CB5_LOCUS578</name>
</gene>
<evidence type="ECO:0000313" key="2">
    <source>
        <dbReference type="EMBL" id="CAD1817367.1"/>
    </source>
</evidence>
<dbReference type="EMBL" id="LR862129">
    <property type="protein sequence ID" value="CAD1817367.1"/>
    <property type="molecule type" value="Genomic_DNA"/>
</dbReference>
<organism evidence="2">
    <name type="scientific">Ananas comosus var. bracteatus</name>
    <name type="common">red pineapple</name>
    <dbReference type="NCBI Taxonomy" id="296719"/>
    <lineage>
        <taxon>Eukaryota</taxon>
        <taxon>Viridiplantae</taxon>
        <taxon>Streptophyta</taxon>
        <taxon>Embryophyta</taxon>
        <taxon>Tracheophyta</taxon>
        <taxon>Spermatophyta</taxon>
        <taxon>Magnoliopsida</taxon>
        <taxon>Liliopsida</taxon>
        <taxon>Poales</taxon>
        <taxon>Bromeliaceae</taxon>
        <taxon>Bromelioideae</taxon>
        <taxon>Ananas</taxon>
    </lineage>
</organism>
<dbReference type="AlphaFoldDB" id="A0A6V7NFS0"/>